<proteinExistence type="predicted"/>
<feature type="compositionally biased region" description="Low complexity" evidence="1">
    <location>
        <begin position="136"/>
        <end position="159"/>
    </location>
</feature>
<evidence type="ECO:0000313" key="2">
    <source>
        <dbReference type="EMBL" id="ORZ25175.1"/>
    </source>
</evidence>
<dbReference type="AlphaFoldDB" id="A0A1X2J073"/>
<gene>
    <name evidence="2" type="ORF">BCR42DRAFT_2987</name>
</gene>
<dbReference type="OrthoDB" id="2268886at2759"/>
<feature type="compositionally biased region" description="Basic and acidic residues" evidence="1">
    <location>
        <begin position="71"/>
        <end position="82"/>
    </location>
</feature>
<feature type="region of interest" description="Disordered" evidence="1">
    <location>
        <begin position="96"/>
        <end position="202"/>
    </location>
</feature>
<organism evidence="2 3">
    <name type="scientific">Absidia repens</name>
    <dbReference type="NCBI Taxonomy" id="90262"/>
    <lineage>
        <taxon>Eukaryota</taxon>
        <taxon>Fungi</taxon>
        <taxon>Fungi incertae sedis</taxon>
        <taxon>Mucoromycota</taxon>
        <taxon>Mucoromycotina</taxon>
        <taxon>Mucoromycetes</taxon>
        <taxon>Mucorales</taxon>
        <taxon>Cunninghamellaceae</taxon>
        <taxon>Absidia</taxon>
    </lineage>
</organism>
<sequence>MNPVPLGLITGAGFFMGSQIGFGTGAMAGINTIKSLPNPDKLVNLVKEVQTDMLAARGLVIDGPRTPPRPMTEKEKQEYQQKLNDRNEQQYNNKSMDVWQQQQQQQVPPTAANSNPDQSVNNNGQTDAWDRIRNNEQQQQRQQQQQQQEQRQQQPQQEQDIWGDVRSKYRDNTVAAETEWMDRNGSVPSTKPTKNKWGDDMS</sequence>
<name>A0A1X2J073_9FUNG</name>
<feature type="region of interest" description="Disordered" evidence="1">
    <location>
        <begin position="59"/>
        <end position="82"/>
    </location>
</feature>
<comment type="caution">
    <text evidence="2">The sequence shown here is derived from an EMBL/GenBank/DDBJ whole genome shotgun (WGS) entry which is preliminary data.</text>
</comment>
<dbReference type="EMBL" id="MCGE01000001">
    <property type="protein sequence ID" value="ORZ25175.1"/>
    <property type="molecule type" value="Genomic_DNA"/>
</dbReference>
<keyword evidence="3" id="KW-1185">Reference proteome</keyword>
<feature type="compositionally biased region" description="Polar residues" evidence="1">
    <location>
        <begin position="107"/>
        <end position="126"/>
    </location>
</feature>
<reference evidence="2 3" key="1">
    <citation type="submission" date="2016-07" db="EMBL/GenBank/DDBJ databases">
        <title>Pervasive Adenine N6-methylation of Active Genes in Fungi.</title>
        <authorList>
            <consortium name="DOE Joint Genome Institute"/>
            <person name="Mondo S.J."/>
            <person name="Dannebaum R.O."/>
            <person name="Kuo R.C."/>
            <person name="Labutti K."/>
            <person name="Haridas S."/>
            <person name="Kuo A."/>
            <person name="Salamov A."/>
            <person name="Ahrendt S.R."/>
            <person name="Lipzen A."/>
            <person name="Sullivan W."/>
            <person name="Andreopoulos W.B."/>
            <person name="Clum A."/>
            <person name="Lindquist E."/>
            <person name="Daum C."/>
            <person name="Ramamoorthy G.K."/>
            <person name="Gryganskyi A."/>
            <person name="Culley D."/>
            <person name="Magnuson J.K."/>
            <person name="James T.Y."/>
            <person name="O'Malley M.A."/>
            <person name="Stajich J.E."/>
            <person name="Spatafora J.W."/>
            <person name="Visel A."/>
            <person name="Grigoriev I.V."/>
        </authorList>
    </citation>
    <scope>NUCLEOTIDE SEQUENCE [LARGE SCALE GENOMIC DNA]</scope>
    <source>
        <strain evidence="2 3">NRRL 1336</strain>
    </source>
</reference>
<accession>A0A1X2J073</accession>
<protein>
    <submittedName>
        <fullName evidence="2">Uncharacterized protein</fullName>
    </submittedName>
</protein>
<dbReference type="Proteomes" id="UP000193560">
    <property type="component" value="Unassembled WGS sequence"/>
</dbReference>
<evidence type="ECO:0000256" key="1">
    <source>
        <dbReference type="SAM" id="MobiDB-lite"/>
    </source>
</evidence>
<evidence type="ECO:0000313" key="3">
    <source>
        <dbReference type="Proteomes" id="UP000193560"/>
    </source>
</evidence>